<evidence type="ECO:0000259" key="1">
    <source>
        <dbReference type="Pfam" id="PF13399"/>
    </source>
</evidence>
<protein>
    <recommendedName>
        <fullName evidence="1">LytR/CpsA/Psr regulator C-terminal domain-containing protein</fullName>
    </recommendedName>
</protein>
<feature type="domain" description="LytR/CpsA/Psr regulator C-terminal" evidence="1">
    <location>
        <begin position="17"/>
        <end position="100"/>
    </location>
</feature>
<dbReference type="Gene3D" id="3.30.70.2390">
    <property type="match status" value="1"/>
</dbReference>
<sequence length="104" mass="10915">AGAKQAGIENSTEQTFSINITNTSGKLGVAALTKLKLETNGYFVNKLNSDLERKVERTIIIYDPKLSASALALSQLLGGALLSAGDESTLNTISIMVGSDLISE</sequence>
<dbReference type="EMBL" id="PFHR01000165">
    <property type="protein sequence ID" value="PIW96775.1"/>
    <property type="molecule type" value="Genomic_DNA"/>
</dbReference>
<accession>A0A2M7INC8</accession>
<evidence type="ECO:0000313" key="2">
    <source>
        <dbReference type="EMBL" id="PIW96775.1"/>
    </source>
</evidence>
<comment type="caution">
    <text evidence="2">The sequence shown here is derived from an EMBL/GenBank/DDBJ whole genome shotgun (WGS) entry which is preliminary data.</text>
</comment>
<gene>
    <name evidence="2" type="ORF">COZ82_03165</name>
</gene>
<name>A0A2M7INC8_9BACT</name>
<proteinExistence type="predicted"/>
<evidence type="ECO:0000313" key="3">
    <source>
        <dbReference type="Proteomes" id="UP000230837"/>
    </source>
</evidence>
<dbReference type="Pfam" id="PF13399">
    <property type="entry name" value="LytR_C"/>
    <property type="match status" value="1"/>
</dbReference>
<dbReference type="Proteomes" id="UP000230837">
    <property type="component" value="Unassembled WGS sequence"/>
</dbReference>
<dbReference type="AlphaFoldDB" id="A0A2M7INC8"/>
<dbReference type="InterPro" id="IPR027381">
    <property type="entry name" value="LytR/CpsA/Psr_C"/>
</dbReference>
<feature type="non-terminal residue" evidence="2">
    <location>
        <position position="1"/>
    </location>
</feature>
<organism evidence="2 3">
    <name type="scientific">Candidatus Kaiserbacteria bacterium CG_4_8_14_3_um_filter_38_9</name>
    <dbReference type="NCBI Taxonomy" id="1974599"/>
    <lineage>
        <taxon>Bacteria</taxon>
        <taxon>Candidatus Kaiseribacteriota</taxon>
    </lineage>
</organism>
<reference evidence="3" key="1">
    <citation type="submission" date="2017-09" db="EMBL/GenBank/DDBJ databases">
        <title>Depth-based differentiation of microbial function through sediment-hosted aquifers and enrichment of novel symbionts in the deep terrestrial subsurface.</title>
        <authorList>
            <person name="Probst A.J."/>
            <person name="Ladd B."/>
            <person name="Jarett J.K."/>
            <person name="Geller-Mcgrath D.E."/>
            <person name="Sieber C.M.K."/>
            <person name="Emerson J.B."/>
            <person name="Anantharaman K."/>
            <person name="Thomas B.C."/>
            <person name="Malmstrom R."/>
            <person name="Stieglmeier M."/>
            <person name="Klingl A."/>
            <person name="Woyke T."/>
            <person name="Ryan C.M."/>
            <person name="Banfield J.F."/>
        </authorList>
    </citation>
    <scope>NUCLEOTIDE SEQUENCE [LARGE SCALE GENOMIC DNA]</scope>
</reference>